<dbReference type="EMBL" id="VSRR010060019">
    <property type="protein sequence ID" value="MPC82530.1"/>
    <property type="molecule type" value="Genomic_DNA"/>
</dbReference>
<reference evidence="2 3" key="1">
    <citation type="submission" date="2019-05" db="EMBL/GenBank/DDBJ databases">
        <title>Another draft genome of Portunus trituberculatus and its Hox gene families provides insights of decapod evolution.</title>
        <authorList>
            <person name="Jeong J.-H."/>
            <person name="Song I."/>
            <person name="Kim S."/>
            <person name="Choi T."/>
            <person name="Kim D."/>
            <person name="Ryu S."/>
            <person name="Kim W."/>
        </authorList>
    </citation>
    <scope>NUCLEOTIDE SEQUENCE [LARGE SCALE GENOMIC DNA]</scope>
    <source>
        <tissue evidence="2">Muscle</tissue>
    </source>
</reference>
<proteinExistence type="predicted"/>
<sequence>MWFRIFRDSRPHPAKGLPLWVTRHEVVILRDKNKTGGTRIVKLLWPVSLTSNAALHPHHHRGNTSGIARSPPPPREHKRRGKPAKHLASFPLLYEKKKTCTDARLKRIE</sequence>
<feature type="region of interest" description="Disordered" evidence="1">
    <location>
        <begin position="54"/>
        <end position="88"/>
    </location>
</feature>
<feature type="compositionally biased region" description="Basic residues" evidence="1">
    <location>
        <begin position="76"/>
        <end position="85"/>
    </location>
</feature>
<evidence type="ECO:0000256" key="1">
    <source>
        <dbReference type="SAM" id="MobiDB-lite"/>
    </source>
</evidence>
<gene>
    <name evidence="2" type="ORF">E2C01_077202</name>
</gene>
<evidence type="ECO:0000313" key="2">
    <source>
        <dbReference type="EMBL" id="MPC82530.1"/>
    </source>
</evidence>
<comment type="caution">
    <text evidence="2">The sequence shown here is derived from an EMBL/GenBank/DDBJ whole genome shotgun (WGS) entry which is preliminary data.</text>
</comment>
<keyword evidence="3" id="KW-1185">Reference proteome</keyword>
<name>A0A5B7IDS4_PORTR</name>
<evidence type="ECO:0000313" key="3">
    <source>
        <dbReference type="Proteomes" id="UP000324222"/>
    </source>
</evidence>
<protein>
    <submittedName>
        <fullName evidence="2">Uncharacterized protein</fullName>
    </submittedName>
</protein>
<dbReference type="AlphaFoldDB" id="A0A5B7IDS4"/>
<accession>A0A5B7IDS4</accession>
<organism evidence="2 3">
    <name type="scientific">Portunus trituberculatus</name>
    <name type="common">Swimming crab</name>
    <name type="synonym">Neptunus trituberculatus</name>
    <dbReference type="NCBI Taxonomy" id="210409"/>
    <lineage>
        <taxon>Eukaryota</taxon>
        <taxon>Metazoa</taxon>
        <taxon>Ecdysozoa</taxon>
        <taxon>Arthropoda</taxon>
        <taxon>Crustacea</taxon>
        <taxon>Multicrustacea</taxon>
        <taxon>Malacostraca</taxon>
        <taxon>Eumalacostraca</taxon>
        <taxon>Eucarida</taxon>
        <taxon>Decapoda</taxon>
        <taxon>Pleocyemata</taxon>
        <taxon>Brachyura</taxon>
        <taxon>Eubrachyura</taxon>
        <taxon>Portunoidea</taxon>
        <taxon>Portunidae</taxon>
        <taxon>Portuninae</taxon>
        <taxon>Portunus</taxon>
    </lineage>
</organism>
<dbReference type="Proteomes" id="UP000324222">
    <property type="component" value="Unassembled WGS sequence"/>
</dbReference>